<protein>
    <submittedName>
        <fullName evidence="2">Glycosyl transferase</fullName>
    </submittedName>
</protein>
<accession>A0A135P1G7</accession>
<dbReference type="InterPro" id="IPR050834">
    <property type="entry name" value="Glycosyltransf_2"/>
</dbReference>
<evidence type="ECO:0000259" key="1">
    <source>
        <dbReference type="Pfam" id="PF00535"/>
    </source>
</evidence>
<dbReference type="Proteomes" id="UP000070498">
    <property type="component" value="Unassembled WGS sequence"/>
</dbReference>
<feature type="domain" description="Glycosyltransferase 2-like" evidence="1">
    <location>
        <begin position="12"/>
        <end position="177"/>
    </location>
</feature>
<dbReference type="SUPFAM" id="SSF53448">
    <property type="entry name" value="Nucleotide-diphospho-sugar transferases"/>
    <property type="match status" value="1"/>
</dbReference>
<evidence type="ECO:0000313" key="2">
    <source>
        <dbReference type="EMBL" id="KXG85258.1"/>
    </source>
</evidence>
<dbReference type="RefSeq" id="WP_067646905.1">
    <property type="nucleotide sequence ID" value="NZ_KQ961026.1"/>
</dbReference>
<evidence type="ECO:0000313" key="3">
    <source>
        <dbReference type="Proteomes" id="UP000070498"/>
    </source>
</evidence>
<name>A0A135P1G7_9HYPH</name>
<comment type="caution">
    <text evidence="2">The sequence shown here is derived from an EMBL/GenBank/DDBJ whole genome shotgun (WGS) entry which is preliminary data.</text>
</comment>
<dbReference type="Gene3D" id="3.90.550.10">
    <property type="entry name" value="Spore Coat Polysaccharide Biosynthesis Protein SpsA, Chain A"/>
    <property type="match status" value="1"/>
</dbReference>
<dbReference type="CDD" id="cd00761">
    <property type="entry name" value="Glyco_tranf_GTA_type"/>
    <property type="match status" value="1"/>
</dbReference>
<dbReference type="Pfam" id="PF00535">
    <property type="entry name" value="Glycos_transf_2"/>
    <property type="match status" value="1"/>
</dbReference>
<proteinExistence type="predicted"/>
<gene>
    <name evidence="2" type="ORF">ATO67_08600</name>
</gene>
<dbReference type="InterPro" id="IPR029044">
    <property type="entry name" value="Nucleotide-diphossugar_trans"/>
</dbReference>
<organism evidence="2 3">
    <name type="scientific">Agrobacterium bohemicum</name>
    <dbReference type="NCBI Taxonomy" id="2052828"/>
    <lineage>
        <taxon>Bacteria</taxon>
        <taxon>Pseudomonadati</taxon>
        <taxon>Pseudomonadota</taxon>
        <taxon>Alphaproteobacteria</taxon>
        <taxon>Hyphomicrobiales</taxon>
        <taxon>Rhizobiaceae</taxon>
        <taxon>Rhizobium/Agrobacterium group</taxon>
        <taxon>Agrobacterium</taxon>
    </lineage>
</organism>
<dbReference type="GO" id="GO:0016740">
    <property type="term" value="F:transferase activity"/>
    <property type="evidence" value="ECO:0007669"/>
    <property type="project" value="UniProtKB-KW"/>
</dbReference>
<dbReference type="STRING" id="2052828.ATO67_08600"/>
<dbReference type="PANTHER" id="PTHR43685">
    <property type="entry name" value="GLYCOSYLTRANSFERASE"/>
    <property type="match status" value="1"/>
</dbReference>
<sequence>MMEASIQPDVTFVIAAYNSADTIVPAVESALAQALVTLEVIVVDDKSNDATREIVKAFAMNDPRVRLIELEKNLGPGGARNAGLDAAEGRWIAVLDSDDVILPHRTAQMIARAEAATADIAVDNLDVVYTDGRPKETMFTDAFLRERGVLTLEDFIASNVLFRSTFNFGYMKPMFRRDFLNDHKLRFHPTLRIGEDYLLLASALAVGGLCTIEPSPGYVYNIREGSISRVLELRHVDAMIAADREFMTSYTLSPPARDAQKQRSRSLVEARHFLMLISSIKSRSVSGIVKIAFRDPIAFRHLRMPIEVRLRKLKDTMTARSVSKRVNRQVS</sequence>
<dbReference type="InterPro" id="IPR001173">
    <property type="entry name" value="Glyco_trans_2-like"/>
</dbReference>
<dbReference type="AlphaFoldDB" id="A0A135P1G7"/>
<dbReference type="PANTHER" id="PTHR43685:SF2">
    <property type="entry name" value="GLYCOSYLTRANSFERASE 2-LIKE DOMAIN-CONTAINING PROTEIN"/>
    <property type="match status" value="1"/>
</dbReference>
<keyword evidence="2" id="KW-0808">Transferase</keyword>
<reference evidence="2 3" key="1">
    <citation type="submission" date="2015-11" db="EMBL/GenBank/DDBJ databases">
        <title>Draft genome sequence of Agrobacterium sp. R89-1.</title>
        <authorList>
            <person name="Zahradnik J."/>
            <person name="Kyslikova E."/>
            <person name="Palyzova A."/>
            <person name="Kyslik P."/>
        </authorList>
    </citation>
    <scope>NUCLEOTIDE SEQUENCE [LARGE SCALE GENOMIC DNA]</scope>
    <source>
        <strain evidence="2 3">R89-1</strain>
    </source>
</reference>
<keyword evidence="3" id="KW-1185">Reference proteome</keyword>
<dbReference type="EMBL" id="LNUW01000034">
    <property type="protein sequence ID" value="KXG85258.1"/>
    <property type="molecule type" value="Genomic_DNA"/>
</dbReference>